<dbReference type="SUPFAM" id="SSF141066">
    <property type="entry name" value="ICP-like"/>
    <property type="match status" value="2"/>
</dbReference>
<dbReference type="EMBL" id="GG745354">
    <property type="protein sequence ID" value="KNE67901.1"/>
    <property type="molecule type" value="Genomic_DNA"/>
</dbReference>
<dbReference type="Gene3D" id="2.60.40.2020">
    <property type="match status" value="2"/>
</dbReference>
<accession>A0A0L0SZI1</accession>
<dbReference type="OrthoDB" id="5531767at2759"/>
<dbReference type="AlphaFoldDB" id="A0A0L0SZI1"/>
<gene>
    <name evidence="4" type="ORF">AMAG_12618</name>
</gene>
<feature type="domain" description="Proteinase inhibitor I42 chagasin" evidence="3">
    <location>
        <begin position="118"/>
        <end position="195"/>
    </location>
</feature>
<keyword evidence="2" id="KW-0789">Thiol protease inhibitor</keyword>
<dbReference type="InterPro" id="IPR018990">
    <property type="entry name" value="Prot_inh_I42_chagasin"/>
</dbReference>
<dbReference type="Pfam" id="PF09394">
    <property type="entry name" value="Inhibitor_I42"/>
    <property type="match status" value="2"/>
</dbReference>
<dbReference type="VEuPathDB" id="FungiDB:AMAG_12618"/>
<evidence type="ECO:0000313" key="5">
    <source>
        <dbReference type="Proteomes" id="UP000054350"/>
    </source>
</evidence>
<organism evidence="4 5">
    <name type="scientific">Allomyces macrogynus (strain ATCC 38327)</name>
    <name type="common">Allomyces javanicus var. macrogynus</name>
    <dbReference type="NCBI Taxonomy" id="578462"/>
    <lineage>
        <taxon>Eukaryota</taxon>
        <taxon>Fungi</taxon>
        <taxon>Fungi incertae sedis</taxon>
        <taxon>Blastocladiomycota</taxon>
        <taxon>Blastocladiomycetes</taxon>
        <taxon>Blastocladiales</taxon>
        <taxon>Blastocladiaceae</taxon>
        <taxon>Allomyces</taxon>
    </lineage>
</organism>
<dbReference type="InterPro" id="IPR036331">
    <property type="entry name" value="Chagasin-like_sf"/>
</dbReference>
<dbReference type="PANTHER" id="PTHR36530:SF1">
    <property type="entry name" value="AMOEBIASIN-1"/>
    <property type="match status" value="1"/>
</dbReference>
<name>A0A0L0SZI1_ALLM3</name>
<feature type="domain" description="Proteinase inhibitor I42 chagasin" evidence="3">
    <location>
        <begin position="12"/>
        <end position="90"/>
    </location>
</feature>
<protein>
    <recommendedName>
        <fullName evidence="3">Proteinase inhibitor I42 chagasin domain-containing protein</fullName>
    </recommendedName>
</protein>
<keyword evidence="1" id="KW-0646">Protease inhibitor</keyword>
<dbReference type="GO" id="GO:0004869">
    <property type="term" value="F:cysteine-type endopeptidase inhibitor activity"/>
    <property type="evidence" value="ECO:0007669"/>
    <property type="project" value="UniProtKB-KW"/>
</dbReference>
<proteinExistence type="predicted"/>
<dbReference type="PANTHER" id="PTHR36530">
    <property type="entry name" value="INHIBITOR OF CYSTEINE PEPTIDASE"/>
    <property type="match status" value="1"/>
</dbReference>
<evidence type="ECO:0000256" key="1">
    <source>
        <dbReference type="ARBA" id="ARBA00022690"/>
    </source>
</evidence>
<dbReference type="Proteomes" id="UP000054350">
    <property type="component" value="Unassembled WGS sequence"/>
</dbReference>
<evidence type="ECO:0000259" key="3">
    <source>
        <dbReference type="Pfam" id="PF09394"/>
    </source>
</evidence>
<evidence type="ECO:0000256" key="2">
    <source>
        <dbReference type="ARBA" id="ARBA00022704"/>
    </source>
</evidence>
<sequence>MVTTITKEIVARIGHHIKIELESNQTTGYEWEFVTTHCPLVKMSAPVYRATTTDTTLLGSGGKTVFKGKPTEPGTATILFVYRQIDSKEPAQFLEVHLTVLPCDISTPPKVQKVVAATVGDTFKVKIPAHIGAVHGWEYAGDNNHVTVVKSEYRPAREVAPGAAGSGGSMVFKMKAVAPGLGSYLFVLKETPWDQTYAGRYLVQFDIAPRVEIVE</sequence>
<keyword evidence="5" id="KW-1185">Reference proteome</keyword>
<reference evidence="5" key="2">
    <citation type="submission" date="2009-11" db="EMBL/GenBank/DDBJ databases">
        <title>The Genome Sequence of Allomyces macrogynus strain ATCC 38327.</title>
        <authorList>
            <consortium name="The Broad Institute Genome Sequencing Platform"/>
            <person name="Russ C."/>
            <person name="Cuomo C."/>
            <person name="Shea T."/>
            <person name="Young S.K."/>
            <person name="Zeng Q."/>
            <person name="Koehrsen M."/>
            <person name="Haas B."/>
            <person name="Borodovsky M."/>
            <person name="Guigo R."/>
            <person name="Alvarado L."/>
            <person name="Berlin A."/>
            <person name="Borenstein D."/>
            <person name="Chen Z."/>
            <person name="Engels R."/>
            <person name="Freedman E."/>
            <person name="Gellesch M."/>
            <person name="Goldberg J."/>
            <person name="Griggs A."/>
            <person name="Gujja S."/>
            <person name="Heiman D."/>
            <person name="Hepburn T."/>
            <person name="Howarth C."/>
            <person name="Jen D."/>
            <person name="Larson L."/>
            <person name="Lewis B."/>
            <person name="Mehta T."/>
            <person name="Park D."/>
            <person name="Pearson M."/>
            <person name="Roberts A."/>
            <person name="Saif S."/>
            <person name="Shenoy N."/>
            <person name="Sisk P."/>
            <person name="Stolte C."/>
            <person name="Sykes S."/>
            <person name="Walk T."/>
            <person name="White J."/>
            <person name="Yandava C."/>
            <person name="Burger G."/>
            <person name="Gray M.W."/>
            <person name="Holland P.W.H."/>
            <person name="King N."/>
            <person name="Lang F.B.F."/>
            <person name="Roger A.J."/>
            <person name="Ruiz-Trillo I."/>
            <person name="Lander E."/>
            <person name="Nusbaum C."/>
        </authorList>
    </citation>
    <scope>NUCLEOTIDE SEQUENCE [LARGE SCALE GENOMIC DNA]</scope>
    <source>
        <strain evidence="5">ATCC 38327</strain>
    </source>
</reference>
<evidence type="ECO:0000313" key="4">
    <source>
        <dbReference type="EMBL" id="KNE67901.1"/>
    </source>
</evidence>
<dbReference type="InterPro" id="IPR052781">
    <property type="entry name" value="Cys_protease_inhibitor_I42"/>
</dbReference>
<reference evidence="4 5" key="1">
    <citation type="submission" date="2009-11" db="EMBL/GenBank/DDBJ databases">
        <title>Annotation of Allomyces macrogynus ATCC 38327.</title>
        <authorList>
            <consortium name="The Broad Institute Genome Sequencing Platform"/>
            <person name="Russ C."/>
            <person name="Cuomo C."/>
            <person name="Burger G."/>
            <person name="Gray M.W."/>
            <person name="Holland P.W.H."/>
            <person name="King N."/>
            <person name="Lang F.B.F."/>
            <person name="Roger A.J."/>
            <person name="Ruiz-Trillo I."/>
            <person name="Young S.K."/>
            <person name="Zeng Q."/>
            <person name="Gargeya S."/>
            <person name="Fitzgerald M."/>
            <person name="Haas B."/>
            <person name="Abouelleil A."/>
            <person name="Alvarado L."/>
            <person name="Arachchi H.M."/>
            <person name="Berlin A."/>
            <person name="Chapman S.B."/>
            <person name="Gearin G."/>
            <person name="Goldberg J."/>
            <person name="Griggs A."/>
            <person name="Gujja S."/>
            <person name="Hansen M."/>
            <person name="Heiman D."/>
            <person name="Howarth C."/>
            <person name="Larimer J."/>
            <person name="Lui A."/>
            <person name="MacDonald P.J.P."/>
            <person name="McCowen C."/>
            <person name="Montmayeur A."/>
            <person name="Murphy C."/>
            <person name="Neiman D."/>
            <person name="Pearson M."/>
            <person name="Priest M."/>
            <person name="Roberts A."/>
            <person name="Saif S."/>
            <person name="Shea T."/>
            <person name="Sisk P."/>
            <person name="Stolte C."/>
            <person name="Sykes S."/>
            <person name="Wortman J."/>
            <person name="Nusbaum C."/>
            <person name="Birren B."/>
        </authorList>
    </citation>
    <scope>NUCLEOTIDE SEQUENCE [LARGE SCALE GENOMIC DNA]</scope>
    <source>
        <strain evidence="4 5">ATCC 38327</strain>
    </source>
</reference>